<dbReference type="GO" id="GO:0008168">
    <property type="term" value="F:methyltransferase activity"/>
    <property type="evidence" value="ECO:0007669"/>
    <property type="project" value="InterPro"/>
</dbReference>
<protein>
    <recommendedName>
        <fullName evidence="1">DUF6094 domain-containing protein</fullName>
    </recommendedName>
</protein>
<dbReference type="GO" id="GO:0003676">
    <property type="term" value="F:nucleic acid binding"/>
    <property type="evidence" value="ECO:0007669"/>
    <property type="project" value="InterPro"/>
</dbReference>
<dbReference type="OrthoDB" id="5315869at2"/>
<dbReference type="PRINTS" id="PR00507">
    <property type="entry name" value="N12N6MTFRASE"/>
</dbReference>
<evidence type="ECO:0000313" key="2">
    <source>
        <dbReference type="EMBL" id="RDU73047.1"/>
    </source>
</evidence>
<keyword evidence="3" id="KW-1185">Reference proteome</keyword>
<dbReference type="PROSITE" id="PS00092">
    <property type="entry name" value="N6_MTASE"/>
    <property type="match status" value="1"/>
</dbReference>
<reference evidence="2 3" key="1">
    <citation type="submission" date="2018-04" db="EMBL/GenBank/DDBJ databases">
        <title>Novel Campyloabacter and Helicobacter Species and Strains.</title>
        <authorList>
            <person name="Mannion A.J."/>
            <person name="Shen Z."/>
            <person name="Fox J.G."/>
        </authorList>
    </citation>
    <scope>NUCLEOTIDE SEQUENCE [LARGE SCALE GENOMIC DNA]</scope>
    <source>
        <strain evidence="2 3">MIT 04-9362</strain>
    </source>
</reference>
<dbReference type="GO" id="GO:0032259">
    <property type="term" value="P:methylation"/>
    <property type="evidence" value="ECO:0007669"/>
    <property type="project" value="InterPro"/>
</dbReference>
<feature type="domain" description="DUF6094" evidence="1">
    <location>
        <begin position="2"/>
        <end position="156"/>
    </location>
</feature>
<dbReference type="SUPFAM" id="SSF53335">
    <property type="entry name" value="S-adenosyl-L-methionine-dependent methyltransferases"/>
    <property type="match status" value="1"/>
</dbReference>
<dbReference type="Pfam" id="PF19587">
    <property type="entry name" value="DUF6094"/>
    <property type="match status" value="1"/>
</dbReference>
<dbReference type="Gene3D" id="3.40.50.150">
    <property type="entry name" value="Vaccinia Virus protein VP39"/>
    <property type="match status" value="1"/>
</dbReference>
<evidence type="ECO:0000313" key="3">
    <source>
        <dbReference type="Proteomes" id="UP000256695"/>
    </source>
</evidence>
<dbReference type="InterPro" id="IPR046076">
    <property type="entry name" value="DUF6094"/>
</dbReference>
<dbReference type="AlphaFoldDB" id="A0A3D8J6B3"/>
<name>A0A3D8J6B3_9HELI</name>
<dbReference type="Proteomes" id="UP000256695">
    <property type="component" value="Unassembled WGS sequence"/>
</dbReference>
<accession>A0A3D8J6B3</accession>
<evidence type="ECO:0000259" key="1">
    <source>
        <dbReference type="Pfam" id="PF19587"/>
    </source>
</evidence>
<sequence length="340" mass="38901">MARLESDLKLGYYPTQLKTLEKIFDKLIFTQNEEDKIKVLDPCCGEGNALELIGKKLNADTYGIELHEGRAKEAMQRVKFLLSGSALEAIISGKAFEFIYLNPPYGTYFLDGKEKKLEESFIERFSSFLAVDGYMLLAISKNSLSSKTCFPLLSSIIKNSLRVEDVFFDEDNEDYKNYGQYFILFKKTIKSKEKVSDLITAEKLFAEINFRNAKNIDTIEKTYKLKPSGNKLYRFISYDGLKDWQLDANLKQNEYKTKEVLNELTKENNSLLNTTSIENPNDGQTIILMLSGLLDNPINNVLIKGETAKKKVCGDEKASDCYLSTLFAFDIQEKKYFELI</sequence>
<dbReference type="CDD" id="cd02440">
    <property type="entry name" value="AdoMet_MTases"/>
    <property type="match status" value="1"/>
</dbReference>
<proteinExistence type="predicted"/>
<gene>
    <name evidence="2" type="ORF">CQA57_05840</name>
</gene>
<dbReference type="RefSeq" id="WP_115579299.1">
    <property type="nucleotide sequence ID" value="NZ_NXLX01000013.1"/>
</dbReference>
<comment type="caution">
    <text evidence="2">The sequence shown here is derived from an EMBL/GenBank/DDBJ whole genome shotgun (WGS) entry which is preliminary data.</text>
</comment>
<dbReference type="EMBL" id="NXLX01000013">
    <property type="protein sequence ID" value="RDU73047.1"/>
    <property type="molecule type" value="Genomic_DNA"/>
</dbReference>
<dbReference type="InterPro" id="IPR002052">
    <property type="entry name" value="DNA_methylase_N6_adenine_CS"/>
</dbReference>
<organism evidence="2 3">
    <name type="scientific">Helicobacter anseris</name>
    <dbReference type="NCBI Taxonomy" id="375926"/>
    <lineage>
        <taxon>Bacteria</taxon>
        <taxon>Pseudomonadati</taxon>
        <taxon>Campylobacterota</taxon>
        <taxon>Epsilonproteobacteria</taxon>
        <taxon>Campylobacterales</taxon>
        <taxon>Helicobacteraceae</taxon>
        <taxon>Helicobacter</taxon>
    </lineage>
</organism>
<dbReference type="InterPro" id="IPR029063">
    <property type="entry name" value="SAM-dependent_MTases_sf"/>
</dbReference>